<gene>
    <name evidence="1" type="ORF">QRX60_12245</name>
</gene>
<evidence type="ECO:0000313" key="1">
    <source>
        <dbReference type="EMBL" id="WIY04571.1"/>
    </source>
</evidence>
<dbReference type="Proteomes" id="UP001239397">
    <property type="component" value="Chromosome"/>
</dbReference>
<protein>
    <submittedName>
        <fullName evidence="1">Uncharacterized protein</fullName>
    </submittedName>
</protein>
<reference evidence="1 2" key="1">
    <citation type="submission" date="2023-06" db="EMBL/GenBank/DDBJ databases">
        <authorList>
            <person name="Oyuntsetseg B."/>
            <person name="Kim S.B."/>
        </authorList>
    </citation>
    <scope>NUCLEOTIDE SEQUENCE [LARGE SCALE GENOMIC DNA]</scope>
    <source>
        <strain evidence="1 2">4-36</strain>
    </source>
</reference>
<accession>A0A9Y2JTR2</accession>
<name>A0A9Y2JTR2_9PSEU</name>
<keyword evidence="2" id="KW-1185">Reference proteome</keyword>
<sequence length="67" mass="7070">MTTLTLKVTLTGSKLRLGTQSHLWVFTAADGAHGLPELGLTAADEFDPAAFDIAAVNRTLAGRFPSK</sequence>
<dbReference type="AlphaFoldDB" id="A0A9Y2JTR2"/>
<dbReference type="EMBL" id="CP127295">
    <property type="protein sequence ID" value="WIY04571.1"/>
    <property type="molecule type" value="Genomic_DNA"/>
</dbReference>
<evidence type="ECO:0000313" key="2">
    <source>
        <dbReference type="Proteomes" id="UP001239397"/>
    </source>
</evidence>
<organism evidence="1 2">
    <name type="scientific">Amycolatopsis mongoliensis</name>
    <dbReference type="NCBI Taxonomy" id="715475"/>
    <lineage>
        <taxon>Bacteria</taxon>
        <taxon>Bacillati</taxon>
        <taxon>Actinomycetota</taxon>
        <taxon>Actinomycetes</taxon>
        <taxon>Pseudonocardiales</taxon>
        <taxon>Pseudonocardiaceae</taxon>
        <taxon>Amycolatopsis</taxon>
    </lineage>
</organism>
<dbReference type="KEGG" id="amog:QRX60_12245"/>
<dbReference type="RefSeq" id="WP_286000892.1">
    <property type="nucleotide sequence ID" value="NZ_CP127295.1"/>
</dbReference>
<proteinExistence type="predicted"/>